<evidence type="ECO:0000256" key="11">
    <source>
        <dbReference type="ARBA" id="ARBA00023136"/>
    </source>
</evidence>
<evidence type="ECO:0000256" key="4">
    <source>
        <dbReference type="ARBA" id="ARBA00022475"/>
    </source>
</evidence>
<evidence type="ECO:0000256" key="6">
    <source>
        <dbReference type="ARBA" id="ARBA00022692"/>
    </source>
</evidence>
<keyword evidence="11 13" id="KW-0472">Membrane</keyword>
<comment type="subcellular location">
    <subcellularLocation>
        <location evidence="1">Cell membrane</location>
        <topology evidence="1">Multi-pass membrane protein</topology>
    </subcellularLocation>
</comment>
<keyword evidence="14" id="KW-0560">Oxidoreductase</keyword>
<comment type="similarity">
    <text evidence="2">Belongs to the cytochrome ubiquinol oxidase subunit 1 family.</text>
</comment>
<evidence type="ECO:0000256" key="9">
    <source>
        <dbReference type="ARBA" id="ARBA00022989"/>
    </source>
</evidence>
<feature type="transmembrane region" description="Helical" evidence="13">
    <location>
        <begin position="400"/>
        <end position="429"/>
    </location>
</feature>
<name>A0AA96JT95_9BACT</name>
<dbReference type="GO" id="GO:0070069">
    <property type="term" value="C:cytochrome complex"/>
    <property type="evidence" value="ECO:0007669"/>
    <property type="project" value="InterPro"/>
</dbReference>
<sequence length="628" mass="69673">MNDRRGARMTSAGQLRHATVVQGMNRMPGLLKFGSFLALLFLPALAMAAGGAEIQAMSVEYRDVPGIGSRNLVWVVAQQHLLLAGFVLGVPIFAWICELVGWKTKEQRYDKLAKEFTKLLTSAYATTALFGGILLFLLIGLYPKLMAYLTDMFFPSFLVYCLLFLLETATLYMYWYGWDYMQGNKKTFHLFLGFLLNLFALGIMIVPNSWATFQASPVVVGDGDAWARAWMAMQNPTWWPVNIHRLIANVVLGGFIVGAYAGVRYLLAVSREEREHYDWMGYVGNFIGVFGMLPLPFAGYWLMREVYQYNQQMGITLMGGFLAWLFILQAMLIGVLFLGANYYFWLGITHRIPGSENQYKKPVMGMLIVLLLCLGVWMTPHSLVASLAEAQKMGGTHHPLLGVFGVMSAKMTVSNIMILVTFMSFIMYWRAGKQETAGWAKAAKAIMGGLLVIAGIAVVVLGVWGYFVPAIIRINYFSVAQVLIVLFIMVTFTPLTALLMKSAKTTTEMVWGKMPIRAGYSLVLNAVMVILLMSLMGYARSSSRVHWHIYGVMRDTSDYAYSPALGYAAAFMSLNTFVFCLIVAFIFWVATLGDKAKSQPPKGSAMEIPGHTAPAMAGGAPSSGEKLE</sequence>
<evidence type="ECO:0000256" key="10">
    <source>
        <dbReference type="ARBA" id="ARBA00023004"/>
    </source>
</evidence>
<dbReference type="EMBL" id="CP116967">
    <property type="protein sequence ID" value="WNM59367.1"/>
    <property type="molecule type" value="Genomic_DNA"/>
</dbReference>
<reference evidence="14 15" key="1">
    <citation type="submission" date="2023-01" db="EMBL/GenBank/DDBJ databases">
        <title>Cultivation and genomic characterization of new, ubiquitous marine nitrite-oxidizing bacteria from the Nitrospirales.</title>
        <authorList>
            <person name="Mueller A.J."/>
            <person name="Daebeler A."/>
            <person name="Herbold C.W."/>
            <person name="Kirkegaard R.H."/>
            <person name="Daims H."/>
        </authorList>
    </citation>
    <scope>NUCLEOTIDE SEQUENCE [LARGE SCALE GENOMIC DNA]</scope>
    <source>
        <strain evidence="14 15">VA</strain>
    </source>
</reference>
<evidence type="ECO:0000256" key="5">
    <source>
        <dbReference type="ARBA" id="ARBA00022617"/>
    </source>
</evidence>
<keyword evidence="15" id="KW-1185">Reference proteome</keyword>
<dbReference type="GO" id="GO:0046872">
    <property type="term" value="F:metal ion binding"/>
    <property type="evidence" value="ECO:0007669"/>
    <property type="project" value="UniProtKB-KW"/>
</dbReference>
<evidence type="ECO:0000256" key="1">
    <source>
        <dbReference type="ARBA" id="ARBA00004651"/>
    </source>
</evidence>
<keyword evidence="9 13" id="KW-1133">Transmembrane helix</keyword>
<feature type="transmembrane region" description="Helical" evidence="13">
    <location>
        <begin position="154"/>
        <end position="175"/>
    </location>
</feature>
<dbReference type="RefSeq" id="WP_312646100.1">
    <property type="nucleotide sequence ID" value="NZ_CP116967.1"/>
</dbReference>
<keyword evidence="4" id="KW-1003">Cell membrane</keyword>
<accession>A0AA96JT95</accession>
<feature type="compositionally biased region" description="Low complexity" evidence="12">
    <location>
        <begin position="613"/>
        <end position="628"/>
    </location>
</feature>
<evidence type="ECO:0000256" key="7">
    <source>
        <dbReference type="ARBA" id="ARBA00022723"/>
    </source>
</evidence>
<feature type="transmembrane region" description="Helical" evidence="13">
    <location>
        <begin position="123"/>
        <end position="142"/>
    </location>
</feature>
<evidence type="ECO:0000313" key="15">
    <source>
        <dbReference type="Proteomes" id="UP001302719"/>
    </source>
</evidence>
<keyword evidence="7" id="KW-0479">Metal-binding</keyword>
<keyword evidence="8" id="KW-0249">Electron transport</keyword>
<evidence type="ECO:0000256" key="13">
    <source>
        <dbReference type="SAM" id="Phobius"/>
    </source>
</evidence>
<feature type="transmembrane region" description="Helical" evidence="13">
    <location>
        <begin position="246"/>
        <end position="267"/>
    </location>
</feature>
<dbReference type="GO" id="GO:0020037">
    <property type="term" value="F:heme binding"/>
    <property type="evidence" value="ECO:0007669"/>
    <property type="project" value="TreeGrafter"/>
</dbReference>
<dbReference type="GO" id="GO:0019646">
    <property type="term" value="P:aerobic electron transport chain"/>
    <property type="evidence" value="ECO:0007669"/>
    <property type="project" value="InterPro"/>
</dbReference>
<gene>
    <name evidence="14" type="ORF">PP769_06280</name>
</gene>
<feature type="transmembrane region" description="Helical" evidence="13">
    <location>
        <begin position="279"/>
        <end position="301"/>
    </location>
</feature>
<feature type="transmembrane region" description="Helical" evidence="13">
    <location>
        <begin position="478"/>
        <end position="499"/>
    </location>
</feature>
<evidence type="ECO:0000313" key="14">
    <source>
        <dbReference type="EMBL" id="WNM59367.1"/>
    </source>
</evidence>
<evidence type="ECO:0000256" key="3">
    <source>
        <dbReference type="ARBA" id="ARBA00022448"/>
    </source>
</evidence>
<evidence type="ECO:0000256" key="8">
    <source>
        <dbReference type="ARBA" id="ARBA00022982"/>
    </source>
</evidence>
<dbReference type="PANTHER" id="PTHR30365:SF14">
    <property type="entry name" value="CYTOCHROME BD MENAQUINOL OXIDASE SUBUNIT I-RELATED"/>
    <property type="match status" value="1"/>
</dbReference>
<dbReference type="GO" id="GO:0009055">
    <property type="term" value="F:electron transfer activity"/>
    <property type="evidence" value="ECO:0007669"/>
    <property type="project" value="InterPro"/>
</dbReference>
<feature type="transmembrane region" description="Helical" evidence="13">
    <location>
        <begin position="187"/>
        <end position="206"/>
    </location>
</feature>
<feature type="transmembrane region" description="Helical" evidence="13">
    <location>
        <begin position="80"/>
        <end position="102"/>
    </location>
</feature>
<evidence type="ECO:0000256" key="2">
    <source>
        <dbReference type="ARBA" id="ARBA00009819"/>
    </source>
</evidence>
<feature type="transmembrane region" description="Helical" evidence="13">
    <location>
        <begin position="559"/>
        <end position="592"/>
    </location>
</feature>
<feature type="transmembrane region" description="Helical" evidence="13">
    <location>
        <begin position="450"/>
        <end position="472"/>
    </location>
</feature>
<protein>
    <submittedName>
        <fullName evidence="14">Cytochrome ubiquinol oxidase subunit I</fullName>
        <ecNumber evidence="14">1.10.3.-</ecNumber>
    </submittedName>
</protein>
<evidence type="ECO:0000256" key="12">
    <source>
        <dbReference type="SAM" id="MobiDB-lite"/>
    </source>
</evidence>
<dbReference type="KEGG" id="nall:PP769_06280"/>
<dbReference type="Proteomes" id="UP001302719">
    <property type="component" value="Chromosome"/>
</dbReference>
<feature type="region of interest" description="Disordered" evidence="12">
    <location>
        <begin position="599"/>
        <end position="628"/>
    </location>
</feature>
<dbReference type="PANTHER" id="PTHR30365">
    <property type="entry name" value="CYTOCHROME D UBIQUINOL OXIDASE"/>
    <property type="match status" value="1"/>
</dbReference>
<feature type="transmembrane region" description="Helical" evidence="13">
    <location>
        <begin position="321"/>
        <end position="345"/>
    </location>
</feature>
<keyword evidence="10" id="KW-0408">Iron</keyword>
<proteinExistence type="inferred from homology"/>
<keyword evidence="3" id="KW-0813">Transport</keyword>
<feature type="transmembrane region" description="Helical" evidence="13">
    <location>
        <begin position="520"/>
        <end position="539"/>
    </location>
</feature>
<organism evidence="14 15">
    <name type="scientific">Candidatus Nitrospira allomarina</name>
    <dbReference type="NCBI Taxonomy" id="3020900"/>
    <lineage>
        <taxon>Bacteria</taxon>
        <taxon>Pseudomonadati</taxon>
        <taxon>Nitrospirota</taxon>
        <taxon>Nitrospiria</taxon>
        <taxon>Nitrospirales</taxon>
        <taxon>Nitrospiraceae</taxon>
        <taxon>Nitrospira</taxon>
    </lineage>
</organism>
<dbReference type="Pfam" id="PF01654">
    <property type="entry name" value="Cyt_bd_oxida_I"/>
    <property type="match status" value="1"/>
</dbReference>
<keyword evidence="6 13" id="KW-0812">Transmembrane</keyword>
<dbReference type="EC" id="1.10.3.-" evidence="14"/>
<keyword evidence="5" id="KW-0349">Heme</keyword>
<dbReference type="GO" id="GO:0005886">
    <property type="term" value="C:plasma membrane"/>
    <property type="evidence" value="ECO:0007669"/>
    <property type="project" value="UniProtKB-SubCell"/>
</dbReference>
<dbReference type="GO" id="GO:0016682">
    <property type="term" value="F:oxidoreductase activity, acting on diphenols and related substances as donors, oxygen as acceptor"/>
    <property type="evidence" value="ECO:0007669"/>
    <property type="project" value="TreeGrafter"/>
</dbReference>
<dbReference type="AlphaFoldDB" id="A0AA96JT95"/>
<dbReference type="InterPro" id="IPR002585">
    <property type="entry name" value="Cyt-d_ubiquinol_oxidase_su_1"/>
</dbReference>
<feature type="transmembrane region" description="Helical" evidence="13">
    <location>
        <begin position="366"/>
        <end position="388"/>
    </location>
</feature>